<reference evidence="6 7" key="1">
    <citation type="submission" date="2016-01" db="EMBL/GenBank/DDBJ databases">
        <title>Whole genome sequence and analysis of Micromonospora rosaria DSM 803, which can produce antibacterial substance rosamicin.</title>
        <authorList>
            <person name="Yang H."/>
            <person name="He X."/>
            <person name="Zhu D."/>
        </authorList>
    </citation>
    <scope>NUCLEOTIDE SEQUENCE [LARGE SCALE GENOMIC DNA]</scope>
    <source>
        <strain evidence="6 7">DSM 803</strain>
    </source>
</reference>
<sequence>MQVQFRVLGPLTAEVDGREVDLGGRRQRAVLASLLAARGSTVSAERLMSQVWSDSEPPSMATLFGYVATLRRALEPGRVARAPARLLVREGPGYALRVPAEAVDAERFTRLVTDAGRYLERGDGGTTLRLLDEGLALWRGQAYGDFVDAPFAVSKVARLDALHAVARELRLAAMLAVGDHATAIGELEALVIEHPLRERGWELLAVALYRAGRQGEALTVLRDARDRLAAELGADPGPALLRVQQAILHQDGSLDPPTVSAPAAAEPAAPSLPPSRNLPAALSSFVGRRTELARLTGLLAEHRLVTVIGPGGVGKTRLALEAARTRTDPDGPWLVELAGLRDGTLVARAVADALGLPVPPGLAELAAILGGRHTLVVLDNAEHLLGSVAEVVAALVAAGPGVRVLVTSRQPLGIPGEAMLELASLPPEDAVALLAARMAVILPGSPLTEADRPVAGQLCRELDGLPLAIELAAAQCRALSLREIAEQLDDRFALLDSGRPDGYRHATLEQTIEWSHHLLTPPEQWLFRQLSVFDGGFDLDAAKQVGTGPEAPRVLPVLLGLVRKSLVAVDPGTNPRRYRMLESIRHYAVGLLPEADRAAARGRHQAWLLGLVETAEQWLLTADGAHWMQRLRRERDNISAALEAALEAGNALGAARICGALAWFWFRTGQITEGTRWGRAAEAALLDRIADAGAEQGELLLARARLLLAVGGVTYLTGDHAAAVAVFRTSAQLCERVGARDTHATAATYLASMTMMSGDVPGALTLADQAVALAEAIDQPGIRAEALTVRGQISRVCGDLDRAHRELTEANRLARACGHWWAVLSSGWAGSKVSVDQGRPEQAVATLCALAVETDPGIDRASWLALVHSLAGALARTGRAGDGAVLLGTVAALGATIGYFPERMDPFDAPGNTRAVREALGEPAYRAGLAEGARLGWAELVTLLRRRADTWCDGVGVAVGPTAR</sequence>
<proteinExistence type="inferred from homology"/>
<name>A0A136PQC0_9ACTN</name>
<dbReference type="PANTHER" id="PTHR47691:SF3">
    <property type="entry name" value="HTH-TYPE TRANSCRIPTIONAL REGULATOR RV0890C-RELATED"/>
    <property type="match status" value="1"/>
</dbReference>
<organism evidence="6 7">
    <name type="scientific">Micromonospora rosaria</name>
    <dbReference type="NCBI Taxonomy" id="47874"/>
    <lineage>
        <taxon>Bacteria</taxon>
        <taxon>Bacillati</taxon>
        <taxon>Actinomycetota</taxon>
        <taxon>Actinomycetes</taxon>
        <taxon>Micromonosporales</taxon>
        <taxon>Micromonosporaceae</taxon>
        <taxon>Micromonospora</taxon>
    </lineage>
</organism>
<dbReference type="AlphaFoldDB" id="A0A136PQC0"/>
<dbReference type="Gene3D" id="1.25.40.10">
    <property type="entry name" value="Tetratricopeptide repeat domain"/>
    <property type="match status" value="2"/>
</dbReference>
<dbReference type="InterPro" id="IPR001867">
    <property type="entry name" value="OmpR/PhoB-type_DNA-bd"/>
</dbReference>
<dbReference type="EMBL" id="LRQV01000064">
    <property type="protein sequence ID" value="KXK60623.1"/>
    <property type="molecule type" value="Genomic_DNA"/>
</dbReference>
<evidence type="ECO:0000259" key="5">
    <source>
        <dbReference type="PROSITE" id="PS51755"/>
    </source>
</evidence>
<dbReference type="SMART" id="SM00862">
    <property type="entry name" value="Trans_reg_C"/>
    <property type="match status" value="1"/>
</dbReference>
<comment type="similarity">
    <text evidence="1">Belongs to the AfsR/DnrI/RedD regulatory family.</text>
</comment>
<dbReference type="PROSITE" id="PS51755">
    <property type="entry name" value="OMPR_PHOB"/>
    <property type="match status" value="1"/>
</dbReference>
<dbReference type="GO" id="GO:0006355">
    <property type="term" value="P:regulation of DNA-templated transcription"/>
    <property type="evidence" value="ECO:0007669"/>
    <property type="project" value="InterPro"/>
</dbReference>
<dbReference type="GO" id="GO:0003677">
    <property type="term" value="F:DNA binding"/>
    <property type="evidence" value="ECO:0007669"/>
    <property type="project" value="UniProtKB-UniRule"/>
</dbReference>
<dbReference type="PANTHER" id="PTHR47691">
    <property type="entry name" value="REGULATOR-RELATED"/>
    <property type="match status" value="1"/>
</dbReference>
<keyword evidence="7" id="KW-1185">Reference proteome</keyword>
<evidence type="ECO:0000256" key="2">
    <source>
        <dbReference type="ARBA" id="ARBA00023125"/>
    </source>
</evidence>
<dbReference type="InterPro" id="IPR005158">
    <property type="entry name" value="BTAD"/>
</dbReference>
<dbReference type="Proteomes" id="UP000070620">
    <property type="component" value="Unassembled WGS sequence"/>
</dbReference>
<keyword evidence="2 3" id="KW-0238">DNA-binding</keyword>
<dbReference type="OrthoDB" id="33864at2"/>
<dbReference type="InterPro" id="IPR058852">
    <property type="entry name" value="HTH_77"/>
</dbReference>
<evidence type="ECO:0000256" key="4">
    <source>
        <dbReference type="SAM" id="MobiDB-lite"/>
    </source>
</evidence>
<dbReference type="PRINTS" id="PR00364">
    <property type="entry name" value="DISEASERSIST"/>
</dbReference>
<dbReference type="SMART" id="SM01043">
    <property type="entry name" value="BTAD"/>
    <property type="match status" value="1"/>
</dbReference>
<protein>
    <recommendedName>
        <fullName evidence="5">OmpR/PhoB-type domain-containing protein</fullName>
    </recommendedName>
</protein>
<dbReference type="SUPFAM" id="SSF46894">
    <property type="entry name" value="C-terminal effector domain of the bipartite response regulators"/>
    <property type="match status" value="1"/>
</dbReference>
<dbReference type="RefSeq" id="WP_067367487.1">
    <property type="nucleotide sequence ID" value="NZ_JBIUBN010000004.1"/>
</dbReference>
<dbReference type="GO" id="GO:0000160">
    <property type="term" value="P:phosphorelay signal transduction system"/>
    <property type="evidence" value="ECO:0007669"/>
    <property type="project" value="InterPro"/>
</dbReference>
<dbReference type="Pfam" id="PF03704">
    <property type="entry name" value="BTAD"/>
    <property type="match status" value="1"/>
</dbReference>
<accession>A0A136PQC0</accession>
<gene>
    <name evidence="6" type="ORF">AWW66_17850</name>
</gene>
<dbReference type="Gene3D" id="3.40.50.300">
    <property type="entry name" value="P-loop containing nucleotide triphosphate hydrolases"/>
    <property type="match status" value="1"/>
</dbReference>
<dbReference type="SUPFAM" id="SSF48452">
    <property type="entry name" value="TPR-like"/>
    <property type="match status" value="2"/>
</dbReference>
<dbReference type="InterPro" id="IPR036388">
    <property type="entry name" value="WH-like_DNA-bd_sf"/>
</dbReference>
<dbReference type="Pfam" id="PF00486">
    <property type="entry name" value="Trans_reg_C"/>
    <property type="match status" value="1"/>
</dbReference>
<feature type="DNA-binding region" description="OmpR/PhoB-type" evidence="3">
    <location>
        <begin position="1"/>
        <end position="98"/>
    </location>
</feature>
<feature type="region of interest" description="Disordered" evidence="4">
    <location>
        <begin position="252"/>
        <end position="275"/>
    </location>
</feature>
<dbReference type="CDD" id="cd15831">
    <property type="entry name" value="BTAD"/>
    <property type="match status" value="1"/>
</dbReference>
<feature type="compositionally biased region" description="Low complexity" evidence="4">
    <location>
        <begin position="256"/>
        <end position="269"/>
    </location>
</feature>
<dbReference type="Gene3D" id="1.10.10.10">
    <property type="entry name" value="Winged helix-like DNA-binding domain superfamily/Winged helix DNA-binding domain"/>
    <property type="match status" value="1"/>
</dbReference>
<evidence type="ECO:0000256" key="3">
    <source>
        <dbReference type="PROSITE-ProRule" id="PRU01091"/>
    </source>
</evidence>
<dbReference type="SUPFAM" id="SSF52540">
    <property type="entry name" value="P-loop containing nucleoside triphosphate hydrolases"/>
    <property type="match status" value="1"/>
</dbReference>
<dbReference type="InterPro" id="IPR016032">
    <property type="entry name" value="Sig_transdc_resp-reg_C-effctor"/>
</dbReference>
<dbReference type="Pfam" id="PF25872">
    <property type="entry name" value="HTH_77"/>
    <property type="match status" value="1"/>
</dbReference>
<evidence type="ECO:0000256" key="1">
    <source>
        <dbReference type="ARBA" id="ARBA00005820"/>
    </source>
</evidence>
<evidence type="ECO:0000313" key="7">
    <source>
        <dbReference type="Proteomes" id="UP000070620"/>
    </source>
</evidence>
<evidence type="ECO:0000313" key="6">
    <source>
        <dbReference type="EMBL" id="KXK60623.1"/>
    </source>
</evidence>
<dbReference type="InterPro" id="IPR027417">
    <property type="entry name" value="P-loop_NTPase"/>
</dbReference>
<dbReference type="InterPro" id="IPR011990">
    <property type="entry name" value="TPR-like_helical_dom_sf"/>
</dbReference>
<feature type="domain" description="OmpR/PhoB-type" evidence="5">
    <location>
        <begin position="1"/>
        <end position="98"/>
    </location>
</feature>
<comment type="caution">
    <text evidence="6">The sequence shown here is derived from an EMBL/GenBank/DDBJ whole genome shotgun (WGS) entry which is preliminary data.</text>
</comment>